<reference evidence="7 8" key="1">
    <citation type="submission" date="2014-07" db="EMBL/GenBank/DDBJ databases">
        <title>Comparative analysis of Nitrosococcus oceani genome inventories of strains from Pacific and Atlantic gyres.</title>
        <authorList>
            <person name="Lim C.K."/>
            <person name="Wang L."/>
            <person name="Sayavedra-Soto L.A."/>
            <person name="Klotz M.G."/>
        </authorList>
    </citation>
    <scope>NUCLEOTIDE SEQUENCE [LARGE SCALE GENOMIC DNA]</scope>
    <source>
        <strain evidence="7 8">C-27</strain>
    </source>
</reference>
<organism evidence="7 8">
    <name type="scientific">Nitrosococcus oceani C-27</name>
    <dbReference type="NCBI Taxonomy" id="314279"/>
    <lineage>
        <taxon>Bacteria</taxon>
        <taxon>Pseudomonadati</taxon>
        <taxon>Pseudomonadota</taxon>
        <taxon>Gammaproteobacteria</taxon>
        <taxon>Chromatiales</taxon>
        <taxon>Chromatiaceae</taxon>
        <taxon>Nitrosococcus</taxon>
    </lineage>
</organism>
<protein>
    <submittedName>
        <fullName evidence="7">Flagellar hook protein FlgL</fullName>
    </submittedName>
</protein>
<gene>
    <name evidence="7" type="ORF">IB75_12620</name>
</gene>
<feature type="domain" description="Flagellin N-terminal" evidence="6">
    <location>
        <begin position="3"/>
        <end position="139"/>
    </location>
</feature>
<name>A0A0E2ZK15_9GAMM</name>
<keyword evidence="7" id="KW-0282">Flagellum</keyword>
<keyword evidence="4" id="KW-0964">Secreted</keyword>
<dbReference type="EMBL" id="JPGN01000075">
    <property type="protein sequence ID" value="KFI18627.1"/>
    <property type="molecule type" value="Genomic_DNA"/>
</dbReference>
<dbReference type="Pfam" id="PF00669">
    <property type="entry name" value="Flagellin_N"/>
    <property type="match status" value="1"/>
</dbReference>
<keyword evidence="5" id="KW-0975">Bacterial flagellum</keyword>
<evidence type="ECO:0000313" key="7">
    <source>
        <dbReference type="EMBL" id="KFI18627.1"/>
    </source>
</evidence>
<evidence type="ECO:0000256" key="1">
    <source>
        <dbReference type="ARBA" id="ARBA00004365"/>
    </source>
</evidence>
<dbReference type="PANTHER" id="PTHR42792">
    <property type="entry name" value="FLAGELLIN"/>
    <property type="match status" value="1"/>
</dbReference>
<dbReference type="GO" id="GO:0005198">
    <property type="term" value="F:structural molecule activity"/>
    <property type="evidence" value="ECO:0007669"/>
    <property type="project" value="InterPro"/>
</dbReference>
<dbReference type="Proteomes" id="UP000028839">
    <property type="component" value="Unassembled WGS sequence"/>
</dbReference>
<evidence type="ECO:0000256" key="5">
    <source>
        <dbReference type="ARBA" id="ARBA00023143"/>
    </source>
</evidence>
<dbReference type="OrthoDB" id="9768249at2"/>
<evidence type="ECO:0000313" key="8">
    <source>
        <dbReference type="Proteomes" id="UP000028839"/>
    </source>
</evidence>
<keyword evidence="7" id="KW-0969">Cilium</keyword>
<dbReference type="GO" id="GO:0071973">
    <property type="term" value="P:bacterial-type flagellum-dependent cell motility"/>
    <property type="evidence" value="ECO:0007669"/>
    <property type="project" value="InterPro"/>
</dbReference>
<accession>A0A0E2ZK15</accession>
<comment type="similarity">
    <text evidence="3">Belongs to the bacterial flagellin family.</text>
</comment>
<sequence>MRISTSLFQQQSIDGMLRQQAQVSKTQQQIASGERMQTPADDPIAAARLLEVREASGRTAQFQTNADRATARLSQEENALAGVNNVLQGVRELAVQANNGAQNNENRAIIAQEVRQRLNELVGLANSQDASGEYLFAGAKGRSQPFIQEGGSVSYQGDQAQRLISIGPSVQVADSHSGSEVFLAIREGNGVFATEANPSNTGSGVIAPGSVNGAFIPDNYTLQFSQATPDDPLTYQVLDSQNTVVANGGFASGEEITFGGAQVSITGIPADGDSFTLHASAHRDMFTIAQHFIEALERPINDTASQARFHNDMNRALTDLDQAMGKILEVRTEVGTRLNAVDRERQVNEEASLQLAREQSSLNDLDLAEAIGRLNQQLTGLEAAQRTYARLQGLSLFNFL</sequence>
<evidence type="ECO:0000256" key="2">
    <source>
        <dbReference type="ARBA" id="ARBA00004613"/>
    </source>
</evidence>
<evidence type="ECO:0000256" key="4">
    <source>
        <dbReference type="ARBA" id="ARBA00022525"/>
    </source>
</evidence>
<evidence type="ECO:0000259" key="6">
    <source>
        <dbReference type="Pfam" id="PF00669"/>
    </source>
</evidence>
<dbReference type="InterPro" id="IPR001492">
    <property type="entry name" value="Flagellin"/>
</dbReference>
<proteinExistence type="inferred from homology"/>
<dbReference type="Gene3D" id="1.20.1330.10">
    <property type="entry name" value="f41 fragment of flagellin, N-terminal domain"/>
    <property type="match status" value="2"/>
</dbReference>
<evidence type="ECO:0000256" key="3">
    <source>
        <dbReference type="ARBA" id="ARBA00005709"/>
    </source>
</evidence>
<keyword evidence="7" id="KW-0966">Cell projection</keyword>
<comment type="caution">
    <text evidence="7">The sequence shown here is derived from an EMBL/GenBank/DDBJ whole genome shotgun (WGS) entry which is preliminary data.</text>
</comment>
<dbReference type="PANTHER" id="PTHR42792:SF1">
    <property type="entry name" value="FLAGELLAR HOOK-ASSOCIATED PROTEIN 3"/>
    <property type="match status" value="1"/>
</dbReference>
<dbReference type="HOGENOM" id="CLU_024437_5_0_6"/>
<dbReference type="SUPFAM" id="SSF64518">
    <property type="entry name" value="Phase 1 flagellin"/>
    <property type="match status" value="1"/>
</dbReference>
<dbReference type="GO" id="GO:0005576">
    <property type="term" value="C:extracellular region"/>
    <property type="evidence" value="ECO:0007669"/>
    <property type="project" value="UniProtKB-SubCell"/>
</dbReference>
<comment type="subcellular location">
    <subcellularLocation>
        <location evidence="1">Bacterial flagellum</location>
    </subcellularLocation>
    <subcellularLocation>
        <location evidence="2">Secreted</location>
    </subcellularLocation>
</comment>
<dbReference type="GO" id="GO:0009424">
    <property type="term" value="C:bacterial-type flagellum hook"/>
    <property type="evidence" value="ECO:0007669"/>
    <property type="project" value="InterPro"/>
</dbReference>
<dbReference type="NCBIfam" id="TIGR02550">
    <property type="entry name" value="flagell_flgL"/>
    <property type="match status" value="1"/>
</dbReference>
<dbReference type="InterPro" id="IPR001029">
    <property type="entry name" value="Flagellin_N"/>
</dbReference>
<dbReference type="InterPro" id="IPR013384">
    <property type="entry name" value="Flagell_FlgL"/>
</dbReference>
<dbReference type="AlphaFoldDB" id="A0A0E2ZK15"/>